<evidence type="ECO:0000256" key="1">
    <source>
        <dbReference type="ARBA" id="ARBA00023002"/>
    </source>
</evidence>
<dbReference type="EMBL" id="JAATJJ010000001">
    <property type="protein sequence ID" value="NJB71360.1"/>
    <property type="molecule type" value="Genomic_DNA"/>
</dbReference>
<gene>
    <name evidence="3" type="ORF">GGR42_001822</name>
</gene>
<feature type="domain" description="NADP-dependent oxidoreductase" evidence="2">
    <location>
        <begin position="62"/>
        <end position="352"/>
    </location>
</feature>
<keyword evidence="4" id="KW-1185">Reference proteome</keyword>
<dbReference type="InterPro" id="IPR036812">
    <property type="entry name" value="NAD(P)_OxRdtase_dom_sf"/>
</dbReference>
<dbReference type="AlphaFoldDB" id="A0A846QWP5"/>
<evidence type="ECO:0000313" key="4">
    <source>
        <dbReference type="Proteomes" id="UP000590442"/>
    </source>
</evidence>
<sequence>MKEEKKQVNRRSFISKSALLGAGLVASPMTFAHEKNSSKKIEGSKAASSPGKRMLGALEVSPIGLGCMSMKSGSYNPPRDKKEMIPVIRGAVDLGVTFFDTAEVYGPFIDEELVGEALAPVREQVVIASKFGFDLTSGQRGGRNSNPAYIRQAVEGMLKRLRTDRIDLLYLHRLDPNVPIEDVAGTVKDLIKEGKALHFGLSEVSPATLRKAHLEQPVAALQSEYSLIQRVLENEVIDTCGELGIGFVPWGPVCRGFLGDKFNEHSRFSSESRLSAVPYFTSEAIKAHMDVLVLVRQWARKKNATPAQISLAWLLAQKPFIVPIPGTTKLHHMKENMGAININFTKSELKEFRNDLEQINLIGVRGPETALIDQ</sequence>
<evidence type="ECO:0000313" key="3">
    <source>
        <dbReference type="EMBL" id="NJB71360.1"/>
    </source>
</evidence>
<dbReference type="InterPro" id="IPR050791">
    <property type="entry name" value="Aldo-Keto_reductase"/>
</dbReference>
<evidence type="ECO:0000259" key="2">
    <source>
        <dbReference type="Pfam" id="PF00248"/>
    </source>
</evidence>
<organism evidence="3 4">
    <name type="scientific">Saonia flava</name>
    <dbReference type="NCBI Taxonomy" id="523696"/>
    <lineage>
        <taxon>Bacteria</taxon>
        <taxon>Pseudomonadati</taxon>
        <taxon>Bacteroidota</taxon>
        <taxon>Flavobacteriia</taxon>
        <taxon>Flavobacteriales</taxon>
        <taxon>Flavobacteriaceae</taxon>
        <taxon>Saonia</taxon>
    </lineage>
</organism>
<keyword evidence="1" id="KW-0560">Oxidoreductase</keyword>
<accession>A0A846QWP5</accession>
<dbReference type="Proteomes" id="UP000590442">
    <property type="component" value="Unassembled WGS sequence"/>
</dbReference>
<reference evidence="3 4" key="1">
    <citation type="submission" date="2020-03" db="EMBL/GenBank/DDBJ databases">
        <title>Genomic Encyclopedia of Type Strains, Phase IV (KMG-IV): sequencing the most valuable type-strain genomes for metagenomic binning, comparative biology and taxonomic classification.</title>
        <authorList>
            <person name="Goeker M."/>
        </authorList>
    </citation>
    <scope>NUCLEOTIDE SEQUENCE [LARGE SCALE GENOMIC DNA]</scope>
    <source>
        <strain evidence="3 4">DSM 29762</strain>
    </source>
</reference>
<comment type="caution">
    <text evidence="3">The sequence shown here is derived from an EMBL/GenBank/DDBJ whole genome shotgun (WGS) entry which is preliminary data.</text>
</comment>
<dbReference type="RefSeq" id="WP_167963050.1">
    <property type="nucleotide sequence ID" value="NZ_JAATJJ010000001.1"/>
</dbReference>
<dbReference type="InterPro" id="IPR006311">
    <property type="entry name" value="TAT_signal"/>
</dbReference>
<dbReference type="PANTHER" id="PTHR43625:SF77">
    <property type="entry name" value="ALDO-KETO REDUCTASE"/>
    <property type="match status" value="1"/>
</dbReference>
<protein>
    <submittedName>
        <fullName evidence="3">Aryl-alcohol dehydrogenase-like predicted oxidoreductase</fullName>
    </submittedName>
</protein>
<dbReference type="InterPro" id="IPR023210">
    <property type="entry name" value="NADP_OxRdtase_dom"/>
</dbReference>
<dbReference type="PANTHER" id="PTHR43625">
    <property type="entry name" value="AFLATOXIN B1 ALDEHYDE REDUCTASE"/>
    <property type="match status" value="1"/>
</dbReference>
<dbReference type="Gene3D" id="3.20.20.100">
    <property type="entry name" value="NADP-dependent oxidoreductase domain"/>
    <property type="match status" value="1"/>
</dbReference>
<name>A0A846QWP5_9FLAO</name>
<dbReference type="PROSITE" id="PS51318">
    <property type="entry name" value="TAT"/>
    <property type="match status" value="1"/>
</dbReference>
<dbReference type="CDD" id="cd19078">
    <property type="entry name" value="AKR_AKR13C1_2"/>
    <property type="match status" value="1"/>
</dbReference>
<dbReference type="GO" id="GO:0016491">
    <property type="term" value="F:oxidoreductase activity"/>
    <property type="evidence" value="ECO:0007669"/>
    <property type="project" value="UniProtKB-KW"/>
</dbReference>
<proteinExistence type="predicted"/>
<dbReference type="Pfam" id="PF00248">
    <property type="entry name" value="Aldo_ket_red"/>
    <property type="match status" value="1"/>
</dbReference>
<dbReference type="SUPFAM" id="SSF51430">
    <property type="entry name" value="NAD(P)-linked oxidoreductase"/>
    <property type="match status" value="1"/>
</dbReference>
<dbReference type="GO" id="GO:0005737">
    <property type="term" value="C:cytoplasm"/>
    <property type="evidence" value="ECO:0007669"/>
    <property type="project" value="TreeGrafter"/>
</dbReference>